<dbReference type="InterPro" id="IPR050859">
    <property type="entry name" value="Class-I_PLP-dep_aminotransf"/>
</dbReference>
<dbReference type="CDD" id="cd00609">
    <property type="entry name" value="AAT_like"/>
    <property type="match status" value="1"/>
</dbReference>
<dbReference type="GO" id="GO:0009074">
    <property type="term" value="P:aromatic amino acid family catabolic process"/>
    <property type="evidence" value="ECO:0007669"/>
    <property type="project" value="TreeGrafter"/>
</dbReference>
<reference evidence="7 8" key="1">
    <citation type="journal article" date="2023" name="Elife">
        <title>Identification of key yeast species and microbe-microbe interactions impacting larval growth of Drosophila in the wild.</title>
        <authorList>
            <person name="Mure A."/>
            <person name="Sugiura Y."/>
            <person name="Maeda R."/>
            <person name="Honda K."/>
            <person name="Sakurai N."/>
            <person name="Takahashi Y."/>
            <person name="Watada M."/>
            <person name="Katoh T."/>
            <person name="Gotoh A."/>
            <person name="Gotoh Y."/>
            <person name="Taniguchi I."/>
            <person name="Nakamura K."/>
            <person name="Hayashi T."/>
            <person name="Katayama T."/>
            <person name="Uemura T."/>
            <person name="Hattori Y."/>
        </authorList>
    </citation>
    <scope>NUCLEOTIDE SEQUENCE [LARGE SCALE GENOMIC DNA]</scope>
    <source>
        <strain evidence="7 8">SB-73</strain>
    </source>
</reference>
<organism evidence="7 8">
    <name type="scientific">Starmerella bacillaris</name>
    <name type="common">Yeast</name>
    <name type="synonym">Candida zemplinina</name>
    <dbReference type="NCBI Taxonomy" id="1247836"/>
    <lineage>
        <taxon>Eukaryota</taxon>
        <taxon>Fungi</taxon>
        <taxon>Dikarya</taxon>
        <taxon>Ascomycota</taxon>
        <taxon>Saccharomycotina</taxon>
        <taxon>Dipodascomycetes</taxon>
        <taxon>Dipodascales</taxon>
        <taxon>Trichomonascaceae</taxon>
        <taxon>Starmerella</taxon>
    </lineage>
</organism>
<keyword evidence="3" id="KW-0032">Aminotransferase</keyword>
<feature type="domain" description="Aminotransferase class I/classII large" evidence="6">
    <location>
        <begin position="100"/>
        <end position="480"/>
    </location>
</feature>
<evidence type="ECO:0000256" key="4">
    <source>
        <dbReference type="ARBA" id="ARBA00022679"/>
    </source>
</evidence>
<dbReference type="PANTHER" id="PTHR42790">
    <property type="entry name" value="AMINOTRANSFERASE"/>
    <property type="match status" value="1"/>
</dbReference>
<dbReference type="PANTHER" id="PTHR42790:SF21">
    <property type="entry name" value="AROMATIC_AMINOADIPATE AMINOTRANSFERASE 1"/>
    <property type="match status" value="1"/>
</dbReference>
<name>A0AAV5RJ71_STABA</name>
<dbReference type="Proteomes" id="UP001362899">
    <property type="component" value="Unassembled WGS sequence"/>
</dbReference>
<proteinExistence type="inferred from homology"/>
<dbReference type="SUPFAM" id="SSF53383">
    <property type="entry name" value="PLP-dependent transferases"/>
    <property type="match status" value="1"/>
</dbReference>
<dbReference type="AlphaFoldDB" id="A0AAV5RJ71"/>
<evidence type="ECO:0000313" key="7">
    <source>
        <dbReference type="EMBL" id="GMM51257.1"/>
    </source>
</evidence>
<evidence type="ECO:0000256" key="3">
    <source>
        <dbReference type="ARBA" id="ARBA00022576"/>
    </source>
</evidence>
<dbReference type="GO" id="GO:0019878">
    <property type="term" value="P:lysine biosynthetic process via aminoadipic acid"/>
    <property type="evidence" value="ECO:0007669"/>
    <property type="project" value="TreeGrafter"/>
</dbReference>
<dbReference type="EMBL" id="BTGC01000003">
    <property type="protein sequence ID" value="GMM51257.1"/>
    <property type="molecule type" value="Genomic_DNA"/>
</dbReference>
<evidence type="ECO:0000256" key="1">
    <source>
        <dbReference type="ARBA" id="ARBA00001933"/>
    </source>
</evidence>
<dbReference type="GO" id="GO:0006571">
    <property type="term" value="P:tyrosine biosynthetic process"/>
    <property type="evidence" value="ECO:0007669"/>
    <property type="project" value="TreeGrafter"/>
</dbReference>
<keyword evidence="5" id="KW-0663">Pyridoxal phosphate</keyword>
<dbReference type="InterPro" id="IPR004839">
    <property type="entry name" value="Aminotransferase_I/II_large"/>
</dbReference>
<evidence type="ECO:0000313" key="8">
    <source>
        <dbReference type="Proteomes" id="UP001362899"/>
    </source>
</evidence>
<keyword evidence="8" id="KW-1185">Reference proteome</keyword>
<gene>
    <name evidence="7" type="ORF">DASB73_022150</name>
</gene>
<sequence>MVLAKDLSHHFSEEAKSRQPSQLKSMLMYRSVPGMRSLGGGLPVPALFPFDDVKAESLSYPFTKGISMESYGEAPTLGIDIIKSQADENYEDIPLSVSLQYGSSMGEPKLREFIKEHIRRAHNIKFDDWDVILSIGNTFSWDATLRTFCNRGDVILAEEFSFTSALEAVHSLGITSVGVKMDLEGIIPEALEAQLEAWVGPRPKLLYTIPTGQNPTGSSLSAERREKIYKIAQKYDFLIIEDEPYYYLQFPEYSYEKSRSPKEEITDKALLASETDKMIKNFAPSFFEYDTDGRVIRLDSFSKVIAPGTRLSWVVAQNAMIERYMRITEVTIQNASGFSSSIVYGLLRRWGQEGYWSWLYKLKDVYTHFRDIACDTIIENFPEGRYSFVPPVAGMFFWIKVDSRRYKEFNENKRDTIKCELDLWQKAIESKVLIVPGHWFLVSGQTVPPQKEITETEDEKYAMYFRGTFAGVSEEVLRSALRDFGLLLKTELSDSFQ</sequence>
<comment type="cofactor">
    <cofactor evidence="1">
        <name>pyridoxal 5'-phosphate</name>
        <dbReference type="ChEBI" id="CHEBI:597326"/>
    </cofactor>
</comment>
<dbReference type="GO" id="GO:0008793">
    <property type="term" value="F:aromatic-amino-acid transaminase activity"/>
    <property type="evidence" value="ECO:0007669"/>
    <property type="project" value="TreeGrafter"/>
</dbReference>
<comment type="caution">
    <text evidence="7">The sequence shown here is derived from an EMBL/GenBank/DDBJ whole genome shotgun (WGS) entry which is preliminary data.</text>
</comment>
<dbReference type="InterPro" id="IPR015424">
    <property type="entry name" value="PyrdxlP-dep_Trfase"/>
</dbReference>
<dbReference type="Gene3D" id="3.40.640.10">
    <property type="entry name" value="Type I PLP-dependent aspartate aminotransferase-like (Major domain)"/>
    <property type="match status" value="1"/>
</dbReference>
<accession>A0AAV5RJ71</accession>
<keyword evidence="4" id="KW-0808">Transferase</keyword>
<dbReference type="GO" id="GO:0030170">
    <property type="term" value="F:pyridoxal phosphate binding"/>
    <property type="evidence" value="ECO:0007669"/>
    <property type="project" value="InterPro"/>
</dbReference>
<dbReference type="Pfam" id="PF00155">
    <property type="entry name" value="Aminotran_1_2"/>
    <property type="match status" value="1"/>
</dbReference>
<comment type="similarity">
    <text evidence="2">Belongs to the class-I pyridoxal-phosphate-dependent aminotransferase family.</text>
</comment>
<evidence type="ECO:0000259" key="6">
    <source>
        <dbReference type="Pfam" id="PF00155"/>
    </source>
</evidence>
<protein>
    <submittedName>
        <fullName evidence="7">Bifunctional 2-aminoadipate transaminase/aromatic-amino-acid:2-oxoglutarate transaminase</fullName>
    </submittedName>
</protein>
<dbReference type="GO" id="GO:0047536">
    <property type="term" value="F:2-aminoadipate transaminase activity"/>
    <property type="evidence" value="ECO:0007669"/>
    <property type="project" value="TreeGrafter"/>
</dbReference>
<dbReference type="InterPro" id="IPR015421">
    <property type="entry name" value="PyrdxlP-dep_Trfase_major"/>
</dbReference>
<evidence type="ECO:0000256" key="2">
    <source>
        <dbReference type="ARBA" id="ARBA00007441"/>
    </source>
</evidence>
<evidence type="ECO:0000256" key="5">
    <source>
        <dbReference type="ARBA" id="ARBA00022898"/>
    </source>
</evidence>